<evidence type="ECO:0000256" key="2">
    <source>
        <dbReference type="ARBA" id="ARBA00022448"/>
    </source>
</evidence>
<protein>
    <submittedName>
        <fullName evidence="7">ABC transporter substrate-binding protein</fullName>
    </submittedName>
</protein>
<dbReference type="InterPro" id="IPR006128">
    <property type="entry name" value="Lipoprotein_PsaA-like"/>
</dbReference>
<dbReference type="EMBL" id="MRTF01000024">
    <property type="protein sequence ID" value="OME86007.1"/>
    <property type="molecule type" value="Genomic_DNA"/>
</dbReference>
<dbReference type="GO" id="GO:0030001">
    <property type="term" value="P:metal ion transport"/>
    <property type="evidence" value="ECO:0007669"/>
    <property type="project" value="InterPro"/>
</dbReference>
<feature type="region of interest" description="Disordered" evidence="5">
    <location>
        <begin position="141"/>
        <end position="225"/>
    </location>
</feature>
<dbReference type="Gene3D" id="3.40.50.1980">
    <property type="entry name" value="Nitrogenase molybdenum iron protein domain"/>
    <property type="match status" value="2"/>
</dbReference>
<keyword evidence="3 6" id="KW-0732">Signal</keyword>
<dbReference type="PANTHER" id="PTHR42953:SF3">
    <property type="entry name" value="HIGH-AFFINITY ZINC UPTAKE SYSTEM PROTEIN ZNUA"/>
    <property type="match status" value="1"/>
</dbReference>
<dbReference type="OrthoDB" id="9810636at2"/>
<feature type="signal peptide" evidence="6">
    <location>
        <begin position="1"/>
        <end position="20"/>
    </location>
</feature>
<feature type="chain" id="PRO_5038771240" evidence="6">
    <location>
        <begin position="21"/>
        <end position="394"/>
    </location>
</feature>
<accession>A0A1R1AKS0</accession>
<evidence type="ECO:0000256" key="5">
    <source>
        <dbReference type="SAM" id="MobiDB-lite"/>
    </source>
</evidence>
<dbReference type="Pfam" id="PF01297">
    <property type="entry name" value="ZnuA"/>
    <property type="match status" value="1"/>
</dbReference>
<keyword evidence="2 4" id="KW-0813">Transport</keyword>
<proteinExistence type="inferred from homology"/>
<comment type="caution">
    <text evidence="7">The sequence shown here is derived from an EMBL/GenBank/DDBJ whole genome shotgun (WGS) entry which is preliminary data.</text>
</comment>
<name>A0A1R1AKS0_PAELA</name>
<dbReference type="InterPro" id="IPR006129">
    <property type="entry name" value="AdhesinB"/>
</dbReference>
<dbReference type="GO" id="GO:0007155">
    <property type="term" value="P:cell adhesion"/>
    <property type="evidence" value="ECO:0007669"/>
    <property type="project" value="InterPro"/>
</dbReference>
<feature type="region of interest" description="Disordered" evidence="5">
    <location>
        <begin position="26"/>
        <end position="47"/>
    </location>
</feature>
<comment type="similarity">
    <text evidence="1 4">Belongs to the bacterial solute-binding protein 9 family.</text>
</comment>
<sequence length="394" mass="42842">MKRFKRLLTLLSLSAVLAIAGCGSGNSPAANEGSAPPADNQASDASTTETAKLKVKTSFYPMYEFTKQVAGDLAEVDNLIPPGVEAHDWEPTPQDMAGITEADVLVYNGAGMEGWVEQVLESIQGTGLTAIEASKGIEIMEGSGHSHDHDEEGDHSHDEHAHEHEEEGDHSHDEHAHEHEEEGDHSHDEHAHEHEEAGDHSHDEHAAHEHDEDGHHHDHGGLDPHVWLSPAMAVQQVRNIEAGLAEAAPEHKEAFKANADAYVSKLEALDQEFRDGLKDAKRKDFITQHAAFGYLAREYGLTQVPIAGLSPDQEPSAAQMAEVIDFAKEHDVKTIFFETLVSSNVAETIASEIGASTSVLNPIEGLTEEDTAANLDYIAIMRQNLEALQKALNE</sequence>
<dbReference type="InterPro" id="IPR050492">
    <property type="entry name" value="Bact_metal-bind_prot9"/>
</dbReference>
<dbReference type="CDD" id="cd01017">
    <property type="entry name" value="AdcA"/>
    <property type="match status" value="1"/>
</dbReference>
<dbReference type="PRINTS" id="PR00690">
    <property type="entry name" value="ADHESNFAMILY"/>
</dbReference>
<dbReference type="InterPro" id="IPR006127">
    <property type="entry name" value="ZnuA-like"/>
</dbReference>
<dbReference type="GO" id="GO:0046872">
    <property type="term" value="F:metal ion binding"/>
    <property type="evidence" value="ECO:0007669"/>
    <property type="project" value="InterPro"/>
</dbReference>
<feature type="compositionally biased region" description="Basic and acidic residues" evidence="5">
    <location>
        <begin position="144"/>
        <end position="222"/>
    </location>
</feature>
<dbReference type="SUPFAM" id="SSF53807">
    <property type="entry name" value="Helical backbone' metal receptor"/>
    <property type="match status" value="1"/>
</dbReference>
<organism evidence="7 8">
    <name type="scientific">Paenibacillus lautus</name>
    <name type="common">Bacillus lautus</name>
    <dbReference type="NCBI Taxonomy" id="1401"/>
    <lineage>
        <taxon>Bacteria</taxon>
        <taxon>Bacillati</taxon>
        <taxon>Bacillota</taxon>
        <taxon>Bacilli</taxon>
        <taxon>Bacillales</taxon>
        <taxon>Paenibacillaceae</taxon>
        <taxon>Paenibacillus</taxon>
    </lineage>
</organism>
<dbReference type="RefSeq" id="WP_076326575.1">
    <property type="nucleotide sequence ID" value="NZ_MRTF01000024.1"/>
</dbReference>
<gene>
    <name evidence="7" type="ORF">BK123_33325</name>
</gene>
<dbReference type="AlphaFoldDB" id="A0A1R1AKS0"/>
<dbReference type="STRING" id="1401.BK123_33325"/>
<dbReference type="PRINTS" id="PR00691">
    <property type="entry name" value="ADHESINB"/>
</dbReference>
<dbReference type="PROSITE" id="PS51257">
    <property type="entry name" value="PROKAR_LIPOPROTEIN"/>
    <property type="match status" value="1"/>
</dbReference>
<evidence type="ECO:0000256" key="4">
    <source>
        <dbReference type="RuleBase" id="RU003512"/>
    </source>
</evidence>
<reference evidence="7 8" key="1">
    <citation type="submission" date="2016-11" db="EMBL/GenBank/DDBJ databases">
        <title>Paenibacillus species isolates.</title>
        <authorList>
            <person name="Beno S.M."/>
        </authorList>
    </citation>
    <scope>NUCLEOTIDE SEQUENCE [LARGE SCALE GENOMIC DNA]</scope>
    <source>
        <strain evidence="7 8">FSL F4-0100</strain>
    </source>
</reference>
<evidence type="ECO:0000256" key="6">
    <source>
        <dbReference type="SAM" id="SignalP"/>
    </source>
</evidence>
<evidence type="ECO:0000313" key="8">
    <source>
        <dbReference type="Proteomes" id="UP000187074"/>
    </source>
</evidence>
<evidence type="ECO:0000256" key="3">
    <source>
        <dbReference type="ARBA" id="ARBA00022729"/>
    </source>
</evidence>
<dbReference type="PANTHER" id="PTHR42953">
    <property type="entry name" value="HIGH-AFFINITY ZINC UPTAKE SYSTEM PROTEIN ZNUA-RELATED"/>
    <property type="match status" value="1"/>
</dbReference>
<evidence type="ECO:0000313" key="7">
    <source>
        <dbReference type="EMBL" id="OME86007.1"/>
    </source>
</evidence>
<dbReference type="Proteomes" id="UP000187074">
    <property type="component" value="Unassembled WGS sequence"/>
</dbReference>
<evidence type="ECO:0000256" key="1">
    <source>
        <dbReference type="ARBA" id="ARBA00011028"/>
    </source>
</evidence>